<evidence type="ECO:0000313" key="3">
    <source>
        <dbReference type="Proteomes" id="UP000706525"/>
    </source>
</evidence>
<dbReference type="EMBL" id="CAJZAG010000005">
    <property type="protein sequence ID" value="CAG9173467.1"/>
    <property type="molecule type" value="Genomic_DNA"/>
</dbReference>
<dbReference type="Pfam" id="PF01584">
    <property type="entry name" value="CheW"/>
    <property type="match status" value="1"/>
</dbReference>
<organism evidence="2 3">
    <name type="scientific">Cupriavidus pampae</name>
    <dbReference type="NCBI Taxonomy" id="659251"/>
    <lineage>
        <taxon>Bacteria</taxon>
        <taxon>Pseudomonadati</taxon>
        <taxon>Pseudomonadota</taxon>
        <taxon>Betaproteobacteria</taxon>
        <taxon>Burkholderiales</taxon>
        <taxon>Burkholderiaceae</taxon>
        <taxon>Cupriavidus</taxon>
    </lineage>
</organism>
<reference evidence="2 3" key="1">
    <citation type="submission" date="2021-08" db="EMBL/GenBank/DDBJ databases">
        <authorList>
            <person name="Peeters C."/>
        </authorList>
    </citation>
    <scope>NUCLEOTIDE SEQUENCE [LARGE SCALE GENOMIC DNA]</scope>
    <source>
        <strain evidence="2 3">LMG 32289</strain>
    </source>
</reference>
<protein>
    <recommendedName>
        <fullName evidence="1">CheW-like domain-containing protein</fullName>
    </recommendedName>
</protein>
<keyword evidence="3" id="KW-1185">Reference proteome</keyword>
<evidence type="ECO:0000313" key="2">
    <source>
        <dbReference type="EMBL" id="CAG9173467.1"/>
    </source>
</evidence>
<dbReference type="SUPFAM" id="SSF50341">
    <property type="entry name" value="CheW-like"/>
    <property type="match status" value="1"/>
</dbReference>
<dbReference type="PROSITE" id="PS50851">
    <property type="entry name" value="CHEW"/>
    <property type="match status" value="1"/>
</dbReference>
<feature type="domain" description="CheW-like" evidence="1">
    <location>
        <begin position="1"/>
        <end position="153"/>
    </location>
</feature>
<accession>A0ABN7YNP2</accession>
<evidence type="ECO:0000259" key="1">
    <source>
        <dbReference type="PROSITE" id="PS50851"/>
    </source>
</evidence>
<dbReference type="RefSeq" id="WP_223989258.1">
    <property type="nucleotide sequence ID" value="NZ_CAJZAG010000005.1"/>
</dbReference>
<proteinExistence type="predicted"/>
<dbReference type="Gene3D" id="2.30.30.40">
    <property type="entry name" value="SH3 Domains"/>
    <property type="match status" value="1"/>
</dbReference>
<sequence length="166" mass="17668">MKLFLLFRIGCDHYALDAAEIAEVLPLTALKQIPGAPGWVAGLMVRHGKPVPVIDIAALATGTPVVPRTSSRTVLVHYRGQDGGGPNDGSEAAPRLLGLRLEFATETLRCDEQSFVDGGIDPGTARYLGPVRHDTRGLVQWITVSALLPDDVRALLFPEDAGGVHA</sequence>
<comment type="caution">
    <text evidence="2">The sequence shown here is derived from an EMBL/GenBank/DDBJ whole genome shotgun (WGS) entry which is preliminary data.</text>
</comment>
<dbReference type="InterPro" id="IPR036061">
    <property type="entry name" value="CheW-like_dom_sf"/>
</dbReference>
<dbReference type="InterPro" id="IPR002545">
    <property type="entry name" value="CheW-lke_dom"/>
</dbReference>
<dbReference type="SMART" id="SM00260">
    <property type="entry name" value="CheW"/>
    <property type="match status" value="1"/>
</dbReference>
<dbReference type="Gene3D" id="2.40.50.180">
    <property type="entry name" value="CheA-289, Domain 4"/>
    <property type="match status" value="1"/>
</dbReference>
<gene>
    <name evidence="2" type="ORF">LMG32289_02882</name>
</gene>
<name>A0ABN7YNP2_9BURK</name>
<dbReference type="Proteomes" id="UP000706525">
    <property type="component" value="Unassembled WGS sequence"/>
</dbReference>